<keyword evidence="1" id="KW-0812">Transmembrane</keyword>
<keyword evidence="3" id="KW-1185">Reference proteome</keyword>
<comment type="caution">
    <text evidence="2">The sequence shown here is derived from an EMBL/GenBank/DDBJ whole genome shotgun (WGS) entry which is preliminary data.</text>
</comment>
<keyword evidence="1" id="KW-0472">Membrane</keyword>
<dbReference type="AlphaFoldDB" id="A0A7W5ZXW2"/>
<dbReference type="EMBL" id="JACICY010000009">
    <property type="protein sequence ID" value="MBB3862015.1"/>
    <property type="molecule type" value="Genomic_DNA"/>
</dbReference>
<evidence type="ECO:0000313" key="3">
    <source>
        <dbReference type="Proteomes" id="UP000562395"/>
    </source>
</evidence>
<dbReference type="RefSeq" id="WP_168853561.1">
    <property type="nucleotide sequence ID" value="NZ_JACICY010000009.1"/>
</dbReference>
<protein>
    <submittedName>
        <fullName evidence="2">Cyd operon protein YbgT</fullName>
    </submittedName>
</protein>
<dbReference type="InterPro" id="IPR012994">
    <property type="entry name" value="YbgT_YccB"/>
</dbReference>
<dbReference type="NCBIfam" id="TIGR02106">
    <property type="entry name" value="cyd_oper_ybgT"/>
    <property type="match status" value="1"/>
</dbReference>
<gene>
    <name evidence="2" type="ORF">GGQ88_003309</name>
</gene>
<name>A0A7W5ZXW2_9SPHN</name>
<dbReference type="InterPro" id="IPR011724">
    <property type="entry name" value="Cyd_oper_YbgT"/>
</dbReference>
<accession>A0A7W5ZXW2</accession>
<sequence length="36" mass="4264">MWYFSWILGLGLAVSFGIINGMWHEFRMSPDEDLDE</sequence>
<reference evidence="2 3" key="1">
    <citation type="submission" date="2020-08" db="EMBL/GenBank/DDBJ databases">
        <title>Genomic Encyclopedia of Type Strains, Phase IV (KMG-IV): sequencing the most valuable type-strain genomes for metagenomic binning, comparative biology and taxonomic classification.</title>
        <authorList>
            <person name="Goeker M."/>
        </authorList>
    </citation>
    <scope>NUCLEOTIDE SEQUENCE [LARGE SCALE GENOMIC DNA]</scope>
    <source>
        <strain evidence="2 3">DSM 14552</strain>
    </source>
</reference>
<evidence type="ECO:0000256" key="1">
    <source>
        <dbReference type="SAM" id="Phobius"/>
    </source>
</evidence>
<organism evidence="2 3">
    <name type="scientific">Novosphingobium hassiacum</name>
    <dbReference type="NCBI Taxonomy" id="173676"/>
    <lineage>
        <taxon>Bacteria</taxon>
        <taxon>Pseudomonadati</taxon>
        <taxon>Pseudomonadota</taxon>
        <taxon>Alphaproteobacteria</taxon>
        <taxon>Sphingomonadales</taxon>
        <taxon>Sphingomonadaceae</taxon>
        <taxon>Novosphingobium</taxon>
    </lineage>
</organism>
<keyword evidence="1" id="KW-1133">Transmembrane helix</keyword>
<dbReference type="Pfam" id="PF08173">
    <property type="entry name" value="YbgT_YccB"/>
    <property type="match status" value="1"/>
</dbReference>
<feature type="transmembrane region" description="Helical" evidence="1">
    <location>
        <begin position="6"/>
        <end position="23"/>
    </location>
</feature>
<proteinExistence type="predicted"/>
<evidence type="ECO:0000313" key="2">
    <source>
        <dbReference type="EMBL" id="MBB3862015.1"/>
    </source>
</evidence>
<dbReference type="Proteomes" id="UP000562395">
    <property type="component" value="Unassembled WGS sequence"/>
</dbReference>